<dbReference type="RefSeq" id="XP_013902008.1">
    <property type="nucleotide sequence ID" value="XM_014046554.1"/>
</dbReference>
<dbReference type="GO" id="GO:0017128">
    <property type="term" value="F:phospholipid scramblase activity"/>
    <property type="evidence" value="ECO:0007669"/>
    <property type="project" value="InterPro"/>
</dbReference>
<dbReference type="KEGG" id="mng:MNEG_4966"/>
<name>A0A0D2L803_9CHLO</name>
<evidence type="ECO:0000256" key="1">
    <source>
        <dbReference type="ARBA" id="ARBA00005350"/>
    </source>
</evidence>
<dbReference type="InterPro" id="IPR005552">
    <property type="entry name" value="Scramblase"/>
</dbReference>
<organism evidence="5 6">
    <name type="scientific">Monoraphidium neglectum</name>
    <dbReference type="NCBI Taxonomy" id="145388"/>
    <lineage>
        <taxon>Eukaryota</taxon>
        <taxon>Viridiplantae</taxon>
        <taxon>Chlorophyta</taxon>
        <taxon>core chlorophytes</taxon>
        <taxon>Chlorophyceae</taxon>
        <taxon>CS clade</taxon>
        <taxon>Sphaeropleales</taxon>
        <taxon>Selenastraceae</taxon>
        <taxon>Monoraphidium</taxon>
    </lineage>
</organism>
<dbReference type="GeneID" id="25737843"/>
<dbReference type="PANTHER" id="PTHR23248:SF9">
    <property type="entry name" value="PHOSPHOLIPID SCRAMBLASE"/>
    <property type="match status" value="1"/>
</dbReference>
<dbReference type="PANTHER" id="PTHR23248">
    <property type="entry name" value="PHOSPHOLIPID SCRAMBLASE-RELATED"/>
    <property type="match status" value="1"/>
</dbReference>
<dbReference type="STRING" id="145388.A0A0D2L803"/>
<reference evidence="5 6" key="1">
    <citation type="journal article" date="2013" name="BMC Genomics">
        <title>Reconstruction of the lipid metabolism for the microalga Monoraphidium neglectum from its genome sequence reveals characteristics suitable for biofuel production.</title>
        <authorList>
            <person name="Bogen C."/>
            <person name="Al-Dilaimi A."/>
            <person name="Albersmeier A."/>
            <person name="Wichmann J."/>
            <person name="Grundmann M."/>
            <person name="Rupp O."/>
            <person name="Lauersen K.J."/>
            <person name="Blifernez-Klassen O."/>
            <person name="Kalinowski J."/>
            <person name="Goesmann A."/>
            <person name="Mussgnug J.H."/>
            <person name="Kruse O."/>
        </authorList>
    </citation>
    <scope>NUCLEOTIDE SEQUENCE [LARGE SCALE GENOMIC DNA]</scope>
    <source>
        <strain evidence="5 6">SAG 48.87</strain>
    </source>
</reference>
<gene>
    <name evidence="5" type="ORF">MNEG_4966</name>
</gene>
<evidence type="ECO:0000313" key="5">
    <source>
        <dbReference type="EMBL" id="KIZ02989.1"/>
    </source>
</evidence>
<proteinExistence type="inferred from homology"/>
<comment type="similarity">
    <text evidence="1 2">Belongs to the phospholipid scramblase family.</text>
</comment>
<dbReference type="Pfam" id="PF03803">
    <property type="entry name" value="Scramblase"/>
    <property type="match status" value="1"/>
</dbReference>
<feature type="chain" id="PRO_5002246740" description="Phospholipid scramblase" evidence="4">
    <location>
        <begin position="29"/>
        <end position="305"/>
    </location>
</feature>
<dbReference type="SUPFAM" id="SSF54518">
    <property type="entry name" value="Tubby C-terminal domain-like"/>
    <property type="match status" value="1"/>
</dbReference>
<evidence type="ECO:0000256" key="3">
    <source>
        <dbReference type="SAM" id="MobiDB-lite"/>
    </source>
</evidence>
<dbReference type="OrthoDB" id="191150at2759"/>
<feature type="signal peptide" evidence="4">
    <location>
        <begin position="1"/>
        <end position="28"/>
    </location>
</feature>
<keyword evidence="6" id="KW-1185">Reference proteome</keyword>
<evidence type="ECO:0000256" key="2">
    <source>
        <dbReference type="RuleBase" id="RU363116"/>
    </source>
</evidence>
<feature type="compositionally biased region" description="Low complexity" evidence="3">
    <location>
        <begin position="62"/>
        <end position="76"/>
    </location>
</feature>
<evidence type="ECO:0000256" key="4">
    <source>
        <dbReference type="SAM" id="SignalP"/>
    </source>
</evidence>
<dbReference type="InterPro" id="IPR025659">
    <property type="entry name" value="Tubby-like_C"/>
</dbReference>
<protein>
    <recommendedName>
        <fullName evidence="2">Phospholipid scramblase</fullName>
    </recommendedName>
</protein>
<accession>A0A0D2L803</accession>
<feature type="region of interest" description="Disordered" evidence="3">
    <location>
        <begin position="62"/>
        <end position="88"/>
    </location>
</feature>
<evidence type="ECO:0000313" key="6">
    <source>
        <dbReference type="Proteomes" id="UP000054498"/>
    </source>
</evidence>
<sequence>MQRASRRAANLLLLHCQAAASSTPSATALQSSRGFTTSAAALDAARERRLVAAQERAKRRAAAAAAAAAPSRRAGGAPPPAPLPGGAGAAGTGVLAEVGPLAPAEFDLPNEAALSQALNRPALIITRAIEWGTVILGYEVATKYTVHDEHGNVVALMAEEETGLGNFLARQLLRTRRAFKTTVFSPDGSEVLFKVHRPAYLISSSMTVLDCDDRPIGEVRQRWHPIKRNYDLYLDRRQMAAISGSFLAWEFELKDAAGNTMALIDRNFQGFAKELFTDAGKYVIHFGFKPEKAAEITQTTLEARR</sequence>
<dbReference type="AlphaFoldDB" id="A0A0D2L803"/>
<keyword evidence="4" id="KW-0732">Signal</keyword>
<dbReference type="GO" id="GO:0005886">
    <property type="term" value="C:plasma membrane"/>
    <property type="evidence" value="ECO:0007669"/>
    <property type="project" value="TreeGrafter"/>
</dbReference>
<dbReference type="Proteomes" id="UP000054498">
    <property type="component" value="Unassembled WGS sequence"/>
</dbReference>
<dbReference type="EMBL" id="KK100937">
    <property type="protein sequence ID" value="KIZ02989.1"/>
    <property type="molecule type" value="Genomic_DNA"/>
</dbReference>